<evidence type="ECO:0000313" key="1">
    <source>
        <dbReference type="EMBL" id="HGW92194.1"/>
    </source>
</evidence>
<name>A0A7C4UD59_UNCW3</name>
<dbReference type="EMBL" id="DTHG01000083">
    <property type="protein sequence ID" value="HGW92194.1"/>
    <property type="molecule type" value="Genomic_DNA"/>
</dbReference>
<comment type="caution">
    <text evidence="1">The sequence shown here is derived from an EMBL/GenBank/DDBJ whole genome shotgun (WGS) entry which is preliminary data.</text>
</comment>
<dbReference type="AlphaFoldDB" id="A0A7C4UD59"/>
<reference evidence="1" key="1">
    <citation type="journal article" date="2020" name="mSystems">
        <title>Genome- and Community-Level Interaction Insights into Carbon Utilization and Element Cycling Functions of Hydrothermarchaeota in Hydrothermal Sediment.</title>
        <authorList>
            <person name="Zhou Z."/>
            <person name="Liu Y."/>
            <person name="Xu W."/>
            <person name="Pan J."/>
            <person name="Luo Z.H."/>
            <person name="Li M."/>
        </authorList>
    </citation>
    <scope>NUCLEOTIDE SEQUENCE [LARGE SCALE GENOMIC DNA]</scope>
    <source>
        <strain evidence="1">SpSt-780</strain>
    </source>
</reference>
<accession>A0A7C4UD59</accession>
<sequence length="221" mass="25358">MSIIENMMNEIGSSVSFYIGRKKLIFGGVENPDDFLESISLVLSQAIDALKDVAIREIVIDGDEKYILLILKGREIFGFLLPKSKDKEDVLRVFHSKEEEILEEIFPKKKPEVKEVKIEETRKVEEKVEEKVEAKKEVEEKLYSGDILNVILDVAKETLGDFATEIFENIVQDLNIEKENIKKDKIMELVNELEKSAKMIVGPTKSANMRDDILQKIKEVE</sequence>
<gene>
    <name evidence="1" type="ORF">ENV67_06620</name>
</gene>
<proteinExistence type="predicted"/>
<organism evidence="1">
    <name type="scientific">candidate division WOR-3 bacterium</name>
    <dbReference type="NCBI Taxonomy" id="2052148"/>
    <lineage>
        <taxon>Bacteria</taxon>
        <taxon>Bacteria division WOR-3</taxon>
    </lineage>
</organism>
<protein>
    <submittedName>
        <fullName evidence="1">Uncharacterized protein</fullName>
    </submittedName>
</protein>